<organism evidence="2 3">
    <name type="scientific">Actinomadura harenae</name>
    <dbReference type="NCBI Taxonomy" id="2483351"/>
    <lineage>
        <taxon>Bacteria</taxon>
        <taxon>Bacillati</taxon>
        <taxon>Actinomycetota</taxon>
        <taxon>Actinomycetes</taxon>
        <taxon>Streptosporangiales</taxon>
        <taxon>Thermomonosporaceae</taxon>
        <taxon>Actinomadura</taxon>
    </lineage>
</organism>
<keyword evidence="3" id="KW-1185">Reference proteome</keyword>
<protein>
    <submittedName>
        <fullName evidence="2">Uncharacterized protein</fullName>
    </submittedName>
</protein>
<accession>A0A3M2M521</accession>
<reference evidence="2 3" key="1">
    <citation type="submission" date="2018-10" db="EMBL/GenBank/DDBJ databases">
        <title>Isolation from soil.</title>
        <authorList>
            <person name="Hu J."/>
        </authorList>
    </citation>
    <scope>NUCLEOTIDE SEQUENCE [LARGE SCALE GENOMIC DNA]</scope>
    <source>
        <strain evidence="2 3">NEAU-Ht49</strain>
    </source>
</reference>
<evidence type="ECO:0000313" key="3">
    <source>
        <dbReference type="Proteomes" id="UP000282674"/>
    </source>
</evidence>
<dbReference type="AlphaFoldDB" id="A0A3M2M521"/>
<proteinExistence type="predicted"/>
<comment type="caution">
    <text evidence="2">The sequence shown here is derived from an EMBL/GenBank/DDBJ whole genome shotgun (WGS) entry which is preliminary data.</text>
</comment>
<name>A0A3M2M521_9ACTN</name>
<dbReference type="EMBL" id="RFFG01000022">
    <property type="protein sequence ID" value="RMI43913.1"/>
    <property type="molecule type" value="Genomic_DNA"/>
</dbReference>
<feature type="region of interest" description="Disordered" evidence="1">
    <location>
        <begin position="1"/>
        <end position="33"/>
    </location>
</feature>
<gene>
    <name evidence="2" type="ORF">EBO15_14515</name>
</gene>
<dbReference type="Proteomes" id="UP000282674">
    <property type="component" value="Unassembled WGS sequence"/>
</dbReference>
<evidence type="ECO:0000313" key="2">
    <source>
        <dbReference type="EMBL" id="RMI43913.1"/>
    </source>
</evidence>
<feature type="compositionally biased region" description="Polar residues" evidence="1">
    <location>
        <begin position="1"/>
        <end position="17"/>
    </location>
</feature>
<feature type="compositionally biased region" description="Basic and acidic residues" evidence="1">
    <location>
        <begin position="23"/>
        <end position="33"/>
    </location>
</feature>
<evidence type="ECO:0000256" key="1">
    <source>
        <dbReference type="SAM" id="MobiDB-lite"/>
    </source>
</evidence>
<sequence>MTLMTTPTSSSATNQNVPAPRTRGHDDPDQRAREVGLNRLRAVLTALGVRTRLTRPRNRIWRLRVHKNGWHETVMCAGSEGTYAYVTAHGRLLGPTSDVQSIARLLVWMLDHQQR</sequence>